<comment type="similarity">
    <text evidence="1">Belongs to the YciI family.</text>
</comment>
<gene>
    <name evidence="3" type="ORF">GCM10011383_37000</name>
</gene>
<reference evidence="4" key="1">
    <citation type="journal article" date="2019" name="Int. J. Syst. Evol. Microbiol.">
        <title>The Global Catalogue of Microorganisms (GCM) 10K type strain sequencing project: providing services to taxonomists for standard genome sequencing and annotation.</title>
        <authorList>
            <consortium name="The Broad Institute Genomics Platform"/>
            <consortium name="The Broad Institute Genome Sequencing Center for Infectious Disease"/>
            <person name="Wu L."/>
            <person name="Ma J."/>
        </authorList>
    </citation>
    <scope>NUCLEOTIDE SEQUENCE [LARGE SCALE GENOMIC DNA]</scope>
    <source>
        <strain evidence="4">CGMCC 1.15197</strain>
    </source>
</reference>
<dbReference type="InterPro" id="IPR005545">
    <property type="entry name" value="YCII"/>
</dbReference>
<proteinExistence type="inferred from homology"/>
<evidence type="ECO:0000313" key="3">
    <source>
        <dbReference type="EMBL" id="GGF21962.1"/>
    </source>
</evidence>
<dbReference type="EMBL" id="BMHT01000007">
    <property type="protein sequence ID" value="GGF21962.1"/>
    <property type="molecule type" value="Genomic_DNA"/>
</dbReference>
<organism evidence="3 4">
    <name type="scientific">Hymenobacter cavernae</name>
    <dbReference type="NCBI Taxonomy" id="2044852"/>
    <lineage>
        <taxon>Bacteria</taxon>
        <taxon>Pseudomonadati</taxon>
        <taxon>Bacteroidota</taxon>
        <taxon>Cytophagia</taxon>
        <taxon>Cytophagales</taxon>
        <taxon>Hymenobacteraceae</taxon>
        <taxon>Hymenobacter</taxon>
    </lineage>
</organism>
<name>A0ABQ1ULI1_9BACT</name>
<dbReference type="InterPro" id="IPR011008">
    <property type="entry name" value="Dimeric_a/b-barrel"/>
</dbReference>
<feature type="domain" description="YCII-related" evidence="2">
    <location>
        <begin position="5"/>
        <end position="92"/>
    </location>
</feature>
<dbReference type="Pfam" id="PF03795">
    <property type="entry name" value="YCII"/>
    <property type="match status" value="1"/>
</dbReference>
<evidence type="ECO:0000259" key="2">
    <source>
        <dbReference type="Pfam" id="PF03795"/>
    </source>
</evidence>
<dbReference type="SUPFAM" id="SSF54909">
    <property type="entry name" value="Dimeric alpha+beta barrel"/>
    <property type="match status" value="1"/>
</dbReference>
<dbReference type="PANTHER" id="PTHR33606">
    <property type="entry name" value="PROTEIN YCII"/>
    <property type="match status" value="1"/>
</dbReference>
<dbReference type="Proteomes" id="UP000632273">
    <property type="component" value="Unassembled WGS sequence"/>
</dbReference>
<protein>
    <recommendedName>
        <fullName evidence="2">YCII-related domain-containing protein</fullName>
    </recommendedName>
</protein>
<keyword evidence="4" id="KW-1185">Reference proteome</keyword>
<dbReference type="Gene3D" id="3.30.70.1060">
    <property type="entry name" value="Dimeric alpha+beta barrel"/>
    <property type="match status" value="1"/>
</dbReference>
<evidence type="ECO:0000313" key="4">
    <source>
        <dbReference type="Proteomes" id="UP000632273"/>
    </source>
</evidence>
<comment type="caution">
    <text evidence="3">The sequence shown here is derived from an EMBL/GenBank/DDBJ whole genome shotgun (WGS) entry which is preliminary data.</text>
</comment>
<dbReference type="RefSeq" id="WP_188815538.1">
    <property type="nucleotide sequence ID" value="NZ_BMHT01000007.1"/>
</dbReference>
<accession>A0ABQ1ULI1</accession>
<sequence length="96" mass="10812">MNQYLITAYDYTDADALERRLQARPAHLEGAHQLRQTGNLLFGGAILNDAGQMIGSMMVVQFESLETLNAWKEQDPYITGGVWEKVEIKPFRQAAV</sequence>
<dbReference type="InterPro" id="IPR051807">
    <property type="entry name" value="Sec-metab_biosynth-assoc"/>
</dbReference>
<dbReference type="PANTHER" id="PTHR33606:SF3">
    <property type="entry name" value="PROTEIN YCII"/>
    <property type="match status" value="1"/>
</dbReference>
<evidence type="ECO:0000256" key="1">
    <source>
        <dbReference type="ARBA" id="ARBA00007689"/>
    </source>
</evidence>